<feature type="non-terminal residue" evidence="1">
    <location>
        <position position="1"/>
    </location>
</feature>
<sequence length="372" mass="41269">DRNVAVEELSTVSRKASGLKTALLQQQGLVDEANALATRQRRHLEEFREEVHRTRDRAAFVEQMIKEYPDGGFYEVVLPPLSQLEGDLKRANEDLRRVATFAHRLSRSDPATVLHHHSRYIGAIIEAVVTFLRRGLDSDDLDVVVHNFRLALDYMQTARGIHGDLYLRSISSIQWFFNNAVDEDEGLHRLVLEHSRFDNDGPILTAAQHAGFAAPPEGSLEPPLHRRMLALSTAFPHRDGSGRWDDVVPAIPSLDQSVVVWEQLMLEYLHHIIDTPMSLPVPSDEPPAAVDEGVSSPPTPSHVPLFLPEQDSPTSPSPPPPSPSLPPLFGSVAGLTIDLTGDDGELYESEESRRARVSEADGKDVVPKEESL</sequence>
<protein>
    <submittedName>
        <fullName evidence="1">Uncharacterized protein</fullName>
    </submittedName>
</protein>
<reference evidence="1" key="1">
    <citation type="submission" date="2022-09" db="EMBL/GenBank/DDBJ databases">
        <title>A Global Phylogenomic Analysis of the Shiitake Genus Lentinula.</title>
        <authorList>
            <consortium name="DOE Joint Genome Institute"/>
            <person name="Sierra-Patev S."/>
            <person name="Min B."/>
            <person name="Naranjo-Ortiz M."/>
            <person name="Looney B."/>
            <person name="Konkel Z."/>
            <person name="Slot J.C."/>
            <person name="Sakamoto Y."/>
            <person name="Steenwyk J.L."/>
            <person name="Rokas A."/>
            <person name="Carro J."/>
            <person name="Camarero S."/>
            <person name="Ferreira P."/>
            <person name="Molpeceres G."/>
            <person name="Ruiz-Duenas F.J."/>
            <person name="Serrano A."/>
            <person name="Henrissat B."/>
            <person name="Drula E."/>
            <person name="Hughes K.W."/>
            <person name="Mata J.L."/>
            <person name="Ishikawa N.K."/>
            <person name="Vargas-Isla R."/>
            <person name="Ushijima S."/>
            <person name="Smith C.A."/>
            <person name="Ahrendt S."/>
            <person name="Andreopoulos W."/>
            <person name="He G."/>
            <person name="Labutti K."/>
            <person name="Lipzen A."/>
            <person name="Ng V."/>
            <person name="Riley R."/>
            <person name="Sandor L."/>
            <person name="Barry K."/>
            <person name="Martinez A.T."/>
            <person name="Xiao Y."/>
            <person name="Gibbons J.G."/>
            <person name="Terashima K."/>
            <person name="Grigoriev I.V."/>
            <person name="Hibbett D.S."/>
        </authorList>
    </citation>
    <scope>NUCLEOTIDE SEQUENCE</scope>
    <source>
        <strain evidence="1">TMI1499</strain>
    </source>
</reference>
<gene>
    <name evidence="1" type="ORF">F5876DRAFT_84955</name>
</gene>
<evidence type="ECO:0000313" key="1">
    <source>
        <dbReference type="EMBL" id="KAJ3803588.1"/>
    </source>
</evidence>
<evidence type="ECO:0000313" key="2">
    <source>
        <dbReference type="Proteomes" id="UP001163835"/>
    </source>
</evidence>
<accession>A0ACC1TG35</accession>
<organism evidence="1 2">
    <name type="scientific">Lentinula aff. lateritia</name>
    <dbReference type="NCBI Taxonomy" id="2804960"/>
    <lineage>
        <taxon>Eukaryota</taxon>
        <taxon>Fungi</taxon>
        <taxon>Dikarya</taxon>
        <taxon>Basidiomycota</taxon>
        <taxon>Agaricomycotina</taxon>
        <taxon>Agaricomycetes</taxon>
        <taxon>Agaricomycetidae</taxon>
        <taxon>Agaricales</taxon>
        <taxon>Marasmiineae</taxon>
        <taxon>Omphalotaceae</taxon>
        <taxon>Lentinula</taxon>
    </lineage>
</organism>
<proteinExistence type="predicted"/>
<dbReference type="Proteomes" id="UP001163835">
    <property type="component" value="Unassembled WGS sequence"/>
</dbReference>
<keyword evidence="2" id="KW-1185">Reference proteome</keyword>
<dbReference type="EMBL" id="MU797250">
    <property type="protein sequence ID" value="KAJ3803588.1"/>
    <property type="molecule type" value="Genomic_DNA"/>
</dbReference>
<comment type="caution">
    <text evidence="1">The sequence shown here is derived from an EMBL/GenBank/DDBJ whole genome shotgun (WGS) entry which is preliminary data.</text>
</comment>
<name>A0ACC1TG35_9AGAR</name>